<evidence type="ECO:0000313" key="2">
    <source>
        <dbReference type="EMBL" id="MPM20863.1"/>
    </source>
</evidence>
<sequence>MNILSSITEIKDFLSHLCGMEYFMTELPLDSSSMTRWRKRTGPKGFEAMLKESLETALRMKYLKPRELNCVIVDTTVQENDITFPTDLKLYAKGIELLVRGAKRAGMKLKRTYARTVPALQRASWQFSRSRKYKKAAACTRKVKTILGRLIREITDKQQNEQAETPLSRLLAMARRAFEQQRTDKNKLYSYFEPETACIAKGKAAKKYEFGSKVSITSTHKSNFVVGAQTYGGCPNDVTTLKSALTQASEITGTFPKDAYCDKGYRGKAKHKEIPCAIHIPGMKEAVTVSLKKNLKRRNAIEPIIGHLKRDYGMDRNYLKGRIGDEINALMASCAYNLKKILNRLRVFVQIYLKAENPTFLEFNVGFLSWCLKF</sequence>
<dbReference type="EMBL" id="VSSQ01003472">
    <property type="protein sequence ID" value="MPM20863.1"/>
    <property type="molecule type" value="Genomic_DNA"/>
</dbReference>
<dbReference type="GO" id="GO:0004803">
    <property type="term" value="F:transposase activity"/>
    <property type="evidence" value="ECO:0007669"/>
    <property type="project" value="InterPro"/>
</dbReference>
<organism evidence="2">
    <name type="scientific">bioreactor metagenome</name>
    <dbReference type="NCBI Taxonomy" id="1076179"/>
    <lineage>
        <taxon>unclassified sequences</taxon>
        <taxon>metagenomes</taxon>
        <taxon>ecological metagenomes</taxon>
    </lineage>
</organism>
<dbReference type="InterPro" id="IPR002559">
    <property type="entry name" value="Transposase_11"/>
</dbReference>
<comment type="caution">
    <text evidence="2">The sequence shown here is derived from an EMBL/GenBank/DDBJ whole genome shotgun (WGS) entry which is preliminary data.</text>
</comment>
<dbReference type="InterPro" id="IPR047710">
    <property type="entry name" value="Transpos_IS5-like"/>
</dbReference>
<name>A0A644Y2X2_9ZZZZ</name>
<accession>A0A644Y2X2</accession>
<feature type="domain" description="Transposase IS4-like" evidence="1">
    <location>
        <begin position="201"/>
        <end position="338"/>
    </location>
</feature>
<proteinExistence type="predicted"/>
<reference evidence="2" key="1">
    <citation type="submission" date="2019-08" db="EMBL/GenBank/DDBJ databases">
        <authorList>
            <person name="Kucharzyk K."/>
            <person name="Murdoch R.W."/>
            <person name="Higgins S."/>
            <person name="Loffler F."/>
        </authorList>
    </citation>
    <scope>NUCLEOTIDE SEQUENCE</scope>
</reference>
<gene>
    <name evidence="2" type="ORF">SDC9_67301</name>
</gene>
<evidence type="ECO:0000259" key="1">
    <source>
        <dbReference type="Pfam" id="PF01609"/>
    </source>
</evidence>
<dbReference type="AlphaFoldDB" id="A0A644Y2X2"/>
<dbReference type="Pfam" id="PF01609">
    <property type="entry name" value="DDE_Tnp_1"/>
    <property type="match status" value="1"/>
</dbReference>
<dbReference type="NCBIfam" id="NF033578">
    <property type="entry name" value="transpos_IS5_1"/>
    <property type="match status" value="1"/>
</dbReference>
<protein>
    <submittedName>
        <fullName evidence="2">IS5 family transposase ISNoc2</fullName>
    </submittedName>
</protein>
<dbReference type="PANTHER" id="PTHR33803:SF3">
    <property type="entry name" value="BLL1974 PROTEIN"/>
    <property type="match status" value="1"/>
</dbReference>
<dbReference type="PANTHER" id="PTHR33803">
    <property type="entry name" value="IS1478 TRANSPOSASE"/>
    <property type="match status" value="1"/>
</dbReference>
<dbReference type="GO" id="GO:0003677">
    <property type="term" value="F:DNA binding"/>
    <property type="evidence" value="ECO:0007669"/>
    <property type="project" value="InterPro"/>
</dbReference>
<dbReference type="GO" id="GO:0006313">
    <property type="term" value="P:DNA transposition"/>
    <property type="evidence" value="ECO:0007669"/>
    <property type="project" value="InterPro"/>
</dbReference>